<feature type="active site" description="For OMPdecase activity" evidence="9">
    <location>
        <position position="61"/>
    </location>
</feature>
<evidence type="ECO:0000256" key="6">
    <source>
        <dbReference type="ARBA" id="ARBA00022975"/>
    </source>
</evidence>
<dbReference type="InterPro" id="IPR014732">
    <property type="entry name" value="OMPdecase"/>
</dbReference>
<dbReference type="Proteomes" id="UP000178099">
    <property type="component" value="Unassembled WGS sequence"/>
</dbReference>
<feature type="binding site" evidence="10">
    <location>
        <position position="35"/>
    </location>
    <ligand>
        <name>substrate</name>
    </ligand>
</feature>
<organism evidence="12 13">
    <name type="scientific">Candidatus Lloydbacteria bacterium RIFCSPHIGHO2_02_FULL_51_22</name>
    <dbReference type="NCBI Taxonomy" id="1798663"/>
    <lineage>
        <taxon>Bacteria</taxon>
        <taxon>Candidatus Lloydiibacteriota</taxon>
    </lineage>
</organism>
<name>A0A1G2DFE8_9BACT</name>
<gene>
    <name evidence="12" type="ORF">A3D67_00615</name>
</gene>
<dbReference type="Gene3D" id="3.20.20.70">
    <property type="entry name" value="Aldolase class I"/>
    <property type="match status" value="1"/>
</dbReference>
<keyword evidence="5" id="KW-0210">Decarboxylase</keyword>
<feature type="binding site" evidence="10">
    <location>
        <position position="182"/>
    </location>
    <ligand>
        <name>substrate</name>
    </ligand>
</feature>
<evidence type="ECO:0000256" key="5">
    <source>
        <dbReference type="ARBA" id="ARBA00022793"/>
    </source>
</evidence>
<dbReference type="PANTHER" id="PTHR32119">
    <property type="entry name" value="OROTIDINE 5'-PHOSPHATE DECARBOXYLASE"/>
    <property type="match status" value="1"/>
</dbReference>
<proteinExistence type="predicted"/>
<dbReference type="AlphaFoldDB" id="A0A1G2DFE8"/>
<feature type="binding site" evidence="10">
    <location>
        <position position="212"/>
    </location>
    <ligand>
        <name>substrate</name>
    </ligand>
</feature>
<dbReference type="EC" id="4.1.1.23" evidence="3"/>
<dbReference type="SUPFAM" id="SSF51366">
    <property type="entry name" value="Ribulose-phoshate binding barrel"/>
    <property type="match status" value="1"/>
</dbReference>
<dbReference type="InterPro" id="IPR011060">
    <property type="entry name" value="RibuloseP-bd_barrel"/>
</dbReference>
<dbReference type="GO" id="GO:0004590">
    <property type="term" value="F:orotidine-5'-phosphate decarboxylase activity"/>
    <property type="evidence" value="ECO:0007669"/>
    <property type="project" value="UniProtKB-EC"/>
</dbReference>
<evidence type="ECO:0000313" key="13">
    <source>
        <dbReference type="Proteomes" id="UP000178099"/>
    </source>
</evidence>
<evidence type="ECO:0000259" key="11">
    <source>
        <dbReference type="SMART" id="SM00934"/>
    </source>
</evidence>
<evidence type="ECO:0000256" key="1">
    <source>
        <dbReference type="ARBA" id="ARBA00002356"/>
    </source>
</evidence>
<feature type="binding site" evidence="10">
    <location>
        <position position="12"/>
    </location>
    <ligand>
        <name>substrate</name>
    </ligand>
</feature>
<dbReference type="PANTHER" id="PTHR32119:SF2">
    <property type="entry name" value="OROTIDINE 5'-PHOSPHATE DECARBOXYLASE"/>
    <property type="match status" value="1"/>
</dbReference>
<dbReference type="SMART" id="SM00934">
    <property type="entry name" value="OMPdecase"/>
    <property type="match status" value="1"/>
</dbReference>
<evidence type="ECO:0000256" key="3">
    <source>
        <dbReference type="ARBA" id="ARBA00012321"/>
    </source>
</evidence>
<sequence length="240" mass="26153">MLPHERIILSLDGFADIHAALAAVRSIGVTGTIVKLKALCDEWGGLAVRMFCDEGFRPFVDFKIYDTEDGVEERVAVWRDAGAQFFSVHASGHDKMMKKCVEVAGDKMKILAVTVPTSFSHTASMHVFGRSPQHMVTELAASARTAGVHGLIASPQEAAVLREYAQKGNWIPCPLIVTPGVRPLWAAKNDQERVATPADAIRDGADYLVVGRPIFKPPSEIGTPYDAFQRIVHEIAPFCG</sequence>
<dbReference type="NCBIfam" id="TIGR01740">
    <property type="entry name" value="pyrF"/>
    <property type="match status" value="1"/>
</dbReference>
<evidence type="ECO:0000256" key="2">
    <source>
        <dbReference type="ARBA" id="ARBA00004861"/>
    </source>
</evidence>
<keyword evidence="6" id="KW-0665">Pyrimidine biosynthesis</keyword>
<feature type="binding site" evidence="10">
    <location>
        <position position="211"/>
    </location>
    <ligand>
        <name>substrate</name>
    </ligand>
</feature>
<dbReference type="GO" id="GO:0044205">
    <property type="term" value="P:'de novo' UMP biosynthetic process"/>
    <property type="evidence" value="ECO:0007669"/>
    <property type="project" value="UniProtKB-UniPathway"/>
</dbReference>
<protein>
    <recommendedName>
        <fullName evidence="4">Orotidine 5'-phosphate decarboxylase</fullName>
        <ecNumber evidence="3">4.1.1.23</ecNumber>
    </recommendedName>
    <alternativeName>
        <fullName evidence="8">OMP decarboxylase</fullName>
    </alternativeName>
</protein>
<evidence type="ECO:0000256" key="4">
    <source>
        <dbReference type="ARBA" id="ARBA00021923"/>
    </source>
</evidence>
<evidence type="ECO:0000256" key="8">
    <source>
        <dbReference type="ARBA" id="ARBA00033428"/>
    </source>
</evidence>
<feature type="active site" description="For OMPdecase activity" evidence="9">
    <location>
        <position position="63"/>
    </location>
</feature>
<dbReference type="EMBL" id="MHLN01000019">
    <property type="protein sequence ID" value="OGZ11528.1"/>
    <property type="molecule type" value="Genomic_DNA"/>
</dbReference>
<dbReference type="GO" id="GO:0005829">
    <property type="term" value="C:cytosol"/>
    <property type="evidence" value="ECO:0007669"/>
    <property type="project" value="TreeGrafter"/>
</dbReference>
<comment type="pathway">
    <text evidence="2">Pyrimidine metabolism; UMP biosynthesis via de novo pathway; UMP from orotate: step 2/2.</text>
</comment>
<dbReference type="InterPro" id="IPR013785">
    <property type="entry name" value="Aldolase_TIM"/>
</dbReference>
<reference evidence="12 13" key="1">
    <citation type="journal article" date="2016" name="Nat. Commun.">
        <title>Thousands of microbial genomes shed light on interconnected biogeochemical processes in an aquifer system.</title>
        <authorList>
            <person name="Anantharaman K."/>
            <person name="Brown C.T."/>
            <person name="Hug L.A."/>
            <person name="Sharon I."/>
            <person name="Castelle C.J."/>
            <person name="Probst A.J."/>
            <person name="Thomas B.C."/>
            <person name="Singh A."/>
            <person name="Wilkins M.J."/>
            <person name="Karaoz U."/>
            <person name="Brodie E.L."/>
            <person name="Williams K.H."/>
            <person name="Hubbard S.S."/>
            <person name="Banfield J.F."/>
        </authorList>
    </citation>
    <scope>NUCLEOTIDE SEQUENCE [LARGE SCALE GENOMIC DNA]</scope>
</reference>
<evidence type="ECO:0000256" key="9">
    <source>
        <dbReference type="PIRSR" id="PIRSR614732-1"/>
    </source>
</evidence>
<dbReference type="InterPro" id="IPR001754">
    <property type="entry name" value="OMPdeCOase_dom"/>
</dbReference>
<comment type="function">
    <text evidence="1">Catalyzes the decarboxylation of orotidine 5'-monophosphate (OMP) to uridine 5'-monophosphate (UMP).</text>
</comment>
<dbReference type="GO" id="GO:0006207">
    <property type="term" value="P:'de novo' pyrimidine nucleobase biosynthetic process"/>
    <property type="evidence" value="ECO:0007669"/>
    <property type="project" value="InterPro"/>
</dbReference>
<evidence type="ECO:0000313" key="12">
    <source>
        <dbReference type="EMBL" id="OGZ11528.1"/>
    </source>
</evidence>
<feature type="binding site" evidence="10">
    <location>
        <position position="117"/>
    </location>
    <ligand>
        <name>substrate</name>
    </ligand>
</feature>
<accession>A0A1G2DFE8</accession>
<dbReference type="UniPathway" id="UPA00070">
    <property type="reaction ID" value="UER00120"/>
</dbReference>
<dbReference type="Pfam" id="PF00215">
    <property type="entry name" value="OMPdecase"/>
    <property type="match status" value="1"/>
</dbReference>
<keyword evidence="7" id="KW-0456">Lyase</keyword>
<comment type="caution">
    <text evidence="12">The sequence shown here is derived from an EMBL/GenBank/DDBJ whole genome shotgun (WGS) entry which is preliminary data.</text>
</comment>
<dbReference type="CDD" id="cd04725">
    <property type="entry name" value="OMP_decarboxylase_like"/>
    <property type="match status" value="1"/>
</dbReference>
<evidence type="ECO:0000256" key="10">
    <source>
        <dbReference type="PIRSR" id="PIRSR614732-2"/>
    </source>
</evidence>
<feature type="binding site" evidence="10">
    <location>
        <position position="191"/>
    </location>
    <ligand>
        <name>substrate</name>
    </ligand>
</feature>
<feature type="active site" description="For OMPdecase activity" evidence="9">
    <location>
        <position position="66"/>
    </location>
</feature>
<feature type="domain" description="Orotidine 5'-phosphate decarboxylase" evidence="11">
    <location>
        <begin position="6"/>
        <end position="231"/>
    </location>
</feature>
<evidence type="ECO:0000256" key="7">
    <source>
        <dbReference type="ARBA" id="ARBA00023239"/>
    </source>
</evidence>